<dbReference type="OrthoDB" id="9804328at2"/>
<dbReference type="Gene3D" id="3.40.50.880">
    <property type="match status" value="1"/>
</dbReference>
<evidence type="ECO:0000259" key="2">
    <source>
        <dbReference type="Pfam" id="PF00117"/>
    </source>
</evidence>
<dbReference type="GO" id="GO:0004049">
    <property type="term" value="F:anthranilate synthase activity"/>
    <property type="evidence" value="ECO:0007669"/>
    <property type="project" value="TreeGrafter"/>
</dbReference>
<dbReference type="InterPro" id="IPR050472">
    <property type="entry name" value="Anth_synth/Amidotransfase"/>
</dbReference>
<protein>
    <submittedName>
        <fullName evidence="3">Anthranilate synthase, component II</fullName>
    </submittedName>
</protein>
<dbReference type="CDD" id="cd01743">
    <property type="entry name" value="GATase1_Anthranilate_Synthase"/>
    <property type="match status" value="1"/>
</dbReference>
<organism evidence="3 4">
    <name type="scientific">Paramaledivibacter caminithermalis (strain DSM 15212 / CIP 107654 / DViRD3)</name>
    <name type="common">Clostridium caminithermale</name>
    <dbReference type="NCBI Taxonomy" id="1121301"/>
    <lineage>
        <taxon>Bacteria</taxon>
        <taxon>Bacillati</taxon>
        <taxon>Bacillota</taxon>
        <taxon>Clostridia</taxon>
        <taxon>Peptostreptococcales</taxon>
        <taxon>Caminicellaceae</taxon>
        <taxon>Paramaledivibacter</taxon>
    </lineage>
</organism>
<dbReference type="GO" id="GO:0005829">
    <property type="term" value="C:cytosol"/>
    <property type="evidence" value="ECO:0007669"/>
    <property type="project" value="TreeGrafter"/>
</dbReference>
<evidence type="ECO:0000313" key="3">
    <source>
        <dbReference type="EMBL" id="SHK51894.1"/>
    </source>
</evidence>
<dbReference type="STRING" id="1121301.SAMN02745912_03557"/>
<gene>
    <name evidence="3" type="ORF">SAMN02745912_03557</name>
</gene>
<dbReference type="EMBL" id="FRAG01000079">
    <property type="protein sequence ID" value="SHK51894.1"/>
    <property type="molecule type" value="Genomic_DNA"/>
</dbReference>
<keyword evidence="1" id="KW-0315">Glutamine amidotransferase</keyword>
<dbReference type="AlphaFoldDB" id="A0A1M6T4P9"/>
<dbReference type="NCBIfam" id="TIGR00566">
    <property type="entry name" value="trpG_papA"/>
    <property type="match status" value="1"/>
</dbReference>
<keyword evidence="4" id="KW-1185">Reference proteome</keyword>
<dbReference type="FunFam" id="3.40.50.880:FF:000003">
    <property type="entry name" value="Anthranilate synthase component II"/>
    <property type="match status" value="1"/>
</dbReference>
<dbReference type="PROSITE" id="PS51273">
    <property type="entry name" value="GATASE_TYPE_1"/>
    <property type="match status" value="1"/>
</dbReference>
<dbReference type="RefSeq" id="WP_073153162.1">
    <property type="nucleotide sequence ID" value="NZ_FRAG01000079.1"/>
</dbReference>
<dbReference type="PRINTS" id="PR00096">
    <property type="entry name" value="GATASE"/>
</dbReference>
<dbReference type="SUPFAM" id="SSF52317">
    <property type="entry name" value="Class I glutamine amidotransferase-like"/>
    <property type="match status" value="1"/>
</dbReference>
<accession>A0A1M6T4P9</accession>
<dbReference type="InterPro" id="IPR029062">
    <property type="entry name" value="Class_I_gatase-like"/>
</dbReference>
<dbReference type="PANTHER" id="PTHR43418:SF4">
    <property type="entry name" value="MULTIFUNCTIONAL TRYPTOPHAN BIOSYNTHESIS PROTEIN"/>
    <property type="match status" value="1"/>
</dbReference>
<name>A0A1M6T4P9_PARC5</name>
<evidence type="ECO:0000313" key="4">
    <source>
        <dbReference type="Proteomes" id="UP000184465"/>
    </source>
</evidence>
<dbReference type="InterPro" id="IPR006221">
    <property type="entry name" value="TrpG/PapA_dom"/>
</dbReference>
<dbReference type="Pfam" id="PF00117">
    <property type="entry name" value="GATase"/>
    <property type="match status" value="1"/>
</dbReference>
<sequence length="188" mass="21093">MILVIDNYDSFTYNIIQYMGKFTKNFIVYKNDEITLEELKNIRFDKILISPGPKSPSEAGISKDVINYFAGKKPILGICLGHQAIGEVFGGKTIHAPSVIHGKTSIIKHDGKGIFEGVASNIEVGRYHSLVIDPKTFPKEHLEITAQTEGIIMGVRHKKHKIEGVQFHPESILTKQGLKMIENFVKKF</sequence>
<dbReference type="InterPro" id="IPR017926">
    <property type="entry name" value="GATASE"/>
</dbReference>
<dbReference type="PRINTS" id="PR00099">
    <property type="entry name" value="CPSGATASE"/>
</dbReference>
<dbReference type="Proteomes" id="UP000184465">
    <property type="component" value="Unassembled WGS sequence"/>
</dbReference>
<dbReference type="GO" id="GO:0000162">
    <property type="term" value="P:L-tryptophan biosynthetic process"/>
    <property type="evidence" value="ECO:0007669"/>
    <property type="project" value="TreeGrafter"/>
</dbReference>
<reference evidence="3 4" key="1">
    <citation type="submission" date="2016-11" db="EMBL/GenBank/DDBJ databases">
        <authorList>
            <person name="Jaros S."/>
            <person name="Januszkiewicz K."/>
            <person name="Wedrychowicz H."/>
        </authorList>
    </citation>
    <scope>NUCLEOTIDE SEQUENCE [LARGE SCALE GENOMIC DNA]</scope>
    <source>
        <strain evidence="3 4">DSM 15212</strain>
    </source>
</reference>
<feature type="domain" description="Glutamine amidotransferase" evidence="2">
    <location>
        <begin position="3"/>
        <end position="187"/>
    </location>
</feature>
<proteinExistence type="predicted"/>
<evidence type="ECO:0000256" key="1">
    <source>
        <dbReference type="ARBA" id="ARBA00022962"/>
    </source>
</evidence>
<dbReference type="PANTHER" id="PTHR43418">
    <property type="entry name" value="MULTIFUNCTIONAL TRYPTOPHAN BIOSYNTHESIS PROTEIN-RELATED"/>
    <property type="match status" value="1"/>
</dbReference>
<dbReference type="PRINTS" id="PR00097">
    <property type="entry name" value="ANTSNTHASEII"/>
</dbReference>